<evidence type="ECO:0000313" key="2">
    <source>
        <dbReference type="Proteomes" id="UP000305222"/>
    </source>
</evidence>
<reference evidence="1 2" key="1">
    <citation type="journal article" date="2019" name="Environ. Microbiol.">
        <title>An active ?-lactamase is a part of an orchestrated cell wall stress resistance network of Bacillus subtilis and related rhizosphere species.</title>
        <authorList>
            <person name="Bucher T."/>
            <person name="Keren-Paz A."/>
            <person name="Hausser J."/>
            <person name="Olender T."/>
            <person name="Cytryn E."/>
            <person name="Kolodkin-Gal I."/>
        </authorList>
    </citation>
    <scope>NUCLEOTIDE SEQUENCE [LARGE SCALE GENOMIC DNA]</scope>
    <source>
        <strain evidence="1 2">I5</strain>
    </source>
</reference>
<sequence length="131" mass="14475">FGMSLGGMIAQIAAVKHPERILTLTLLATSVIGSDDNTRDLPPMDERILTHHANGTHLDWTNENVVAEYLVSGSRLLCGSKRTFDETMVYTQIKQEIKRANNLLSMFNHALLQGDDAYEGVLHSIQAPTLV</sequence>
<dbReference type="EMBL" id="SZON01001760">
    <property type="protein sequence ID" value="TKI89872.1"/>
    <property type="molecule type" value="Genomic_DNA"/>
</dbReference>
<dbReference type="Proteomes" id="UP000305222">
    <property type="component" value="Unassembled WGS sequence"/>
</dbReference>
<accession>A0A4U3AQ23</accession>
<dbReference type="GO" id="GO:0016787">
    <property type="term" value="F:hydrolase activity"/>
    <property type="evidence" value="ECO:0007669"/>
    <property type="project" value="UniProtKB-KW"/>
</dbReference>
<evidence type="ECO:0000313" key="1">
    <source>
        <dbReference type="EMBL" id="TKI89872.1"/>
    </source>
</evidence>
<protein>
    <submittedName>
        <fullName evidence="1">Alpha/beta hydrolase</fullName>
    </submittedName>
</protein>
<feature type="non-terminal residue" evidence="1">
    <location>
        <position position="131"/>
    </location>
</feature>
<gene>
    <name evidence="1" type="ORF">FC699_25190</name>
</gene>
<proteinExistence type="predicted"/>
<name>A0A4U3AQ23_9BACI</name>
<feature type="non-terminal residue" evidence="1">
    <location>
        <position position="1"/>
    </location>
</feature>
<dbReference type="Gene3D" id="3.40.50.1820">
    <property type="entry name" value="alpha/beta hydrolase"/>
    <property type="match status" value="1"/>
</dbReference>
<organism evidence="1 2">
    <name type="scientific">Bacillus wiedmannii</name>
    <dbReference type="NCBI Taxonomy" id="1890302"/>
    <lineage>
        <taxon>Bacteria</taxon>
        <taxon>Bacillati</taxon>
        <taxon>Bacillota</taxon>
        <taxon>Bacilli</taxon>
        <taxon>Bacillales</taxon>
        <taxon>Bacillaceae</taxon>
        <taxon>Bacillus</taxon>
        <taxon>Bacillus cereus group</taxon>
    </lineage>
</organism>
<keyword evidence="1" id="KW-0378">Hydrolase</keyword>
<dbReference type="InterPro" id="IPR029058">
    <property type="entry name" value="AB_hydrolase_fold"/>
</dbReference>
<dbReference type="AlphaFoldDB" id="A0A4U3AQ23"/>
<dbReference type="SUPFAM" id="SSF53474">
    <property type="entry name" value="alpha/beta-Hydrolases"/>
    <property type="match status" value="1"/>
</dbReference>
<comment type="caution">
    <text evidence="1">The sequence shown here is derived from an EMBL/GenBank/DDBJ whole genome shotgun (WGS) entry which is preliminary data.</text>
</comment>